<accession>A0ABP1PX58</accession>
<name>A0ABP1PX58_9HEXA</name>
<dbReference type="PANTHER" id="PTHR10695:SF46">
    <property type="entry name" value="BIFUNCTIONAL COENZYME A SYNTHASE-RELATED"/>
    <property type="match status" value="1"/>
</dbReference>
<evidence type="ECO:0000259" key="3">
    <source>
        <dbReference type="Pfam" id="PF01467"/>
    </source>
</evidence>
<gene>
    <name evidence="4" type="ORF">ODALV1_LOCUS4767</name>
</gene>
<evidence type="ECO:0000256" key="2">
    <source>
        <dbReference type="ARBA" id="ARBA00022840"/>
    </source>
</evidence>
<comment type="caution">
    <text evidence="4">The sequence shown here is derived from an EMBL/GenBank/DDBJ whole genome shotgun (WGS) entry which is preliminary data.</text>
</comment>
<dbReference type="InterPro" id="IPR014729">
    <property type="entry name" value="Rossmann-like_a/b/a_fold"/>
</dbReference>
<dbReference type="Pfam" id="PF01467">
    <property type="entry name" value="CTP_transf_like"/>
    <property type="match status" value="1"/>
</dbReference>
<dbReference type="Gene3D" id="3.40.50.300">
    <property type="entry name" value="P-loop containing nucleotide triphosphate hydrolases"/>
    <property type="match status" value="1"/>
</dbReference>
<dbReference type="InterPro" id="IPR027417">
    <property type="entry name" value="P-loop_NTPase"/>
</dbReference>
<proteinExistence type="inferred from homology"/>
<dbReference type="PROSITE" id="PS51219">
    <property type="entry name" value="DPCK"/>
    <property type="match status" value="1"/>
</dbReference>
<dbReference type="SUPFAM" id="SSF52374">
    <property type="entry name" value="Nucleotidylyl transferase"/>
    <property type="match status" value="1"/>
</dbReference>
<dbReference type="InterPro" id="IPR004821">
    <property type="entry name" value="Cyt_trans-like"/>
</dbReference>
<keyword evidence="2" id="KW-0067">ATP-binding</keyword>
<keyword evidence="5" id="KW-1185">Reference proteome</keyword>
<organism evidence="4 5">
    <name type="scientific">Orchesella dallaii</name>
    <dbReference type="NCBI Taxonomy" id="48710"/>
    <lineage>
        <taxon>Eukaryota</taxon>
        <taxon>Metazoa</taxon>
        <taxon>Ecdysozoa</taxon>
        <taxon>Arthropoda</taxon>
        <taxon>Hexapoda</taxon>
        <taxon>Collembola</taxon>
        <taxon>Entomobryomorpha</taxon>
        <taxon>Entomobryoidea</taxon>
        <taxon>Orchesellidae</taxon>
        <taxon>Orchesellinae</taxon>
        <taxon>Orchesella</taxon>
    </lineage>
</organism>
<dbReference type="InterPro" id="IPR001977">
    <property type="entry name" value="Depp_CoAkinase"/>
</dbReference>
<dbReference type="CDD" id="cd02022">
    <property type="entry name" value="DPCK"/>
    <property type="match status" value="1"/>
</dbReference>
<dbReference type="Proteomes" id="UP001642540">
    <property type="component" value="Unassembled WGS sequence"/>
</dbReference>
<keyword evidence="1" id="KW-0547">Nucleotide-binding</keyword>
<evidence type="ECO:0000313" key="4">
    <source>
        <dbReference type="EMBL" id="CAL8080884.1"/>
    </source>
</evidence>
<dbReference type="EMBL" id="CAXLJM020000014">
    <property type="protein sequence ID" value="CAL8080884.1"/>
    <property type="molecule type" value="Genomic_DNA"/>
</dbReference>
<reference evidence="4 5" key="1">
    <citation type="submission" date="2024-08" db="EMBL/GenBank/DDBJ databases">
        <authorList>
            <person name="Cucini C."/>
            <person name="Frati F."/>
        </authorList>
    </citation>
    <scope>NUCLEOTIDE SEQUENCE [LARGE SCALE GENOMIC DNA]</scope>
</reference>
<dbReference type="Gene3D" id="3.40.50.620">
    <property type="entry name" value="HUPs"/>
    <property type="match status" value="1"/>
</dbReference>
<dbReference type="HAMAP" id="MF_00376">
    <property type="entry name" value="Dephospho_CoA_kinase"/>
    <property type="match status" value="1"/>
</dbReference>
<dbReference type="NCBIfam" id="TIGR00152">
    <property type="entry name" value="dephospho-CoA kinase"/>
    <property type="match status" value="1"/>
</dbReference>
<dbReference type="Pfam" id="PF01121">
    <property type="entry name" value="CoaE"/>
    <property type="match status" value="1"/>
</dbReference>
<evidence type="ECO:0000256" key="1">
    <source>
        <dbReference type="ARBA" id="ARBA00022741"/>
    </source>
</evidence>
<feature type="domain" description="Cytidyltransferase-like" evidence="3">
    <location>
        <begin position="191"/>
        <end position="249"/>
    </location>
</feature>
<evidence type="ECO:0000313" key="5">
    <source>
        <dbReference type="Proteomes" id="UP001642540"/>
    </source>
</evidence>
<sequence length="552" mass="61215">MFPVFVSLFKRQVPEQNKMASNGLLLFTSTRYAVTSNCIKHNLQHAAKKLTAGVLYVYQWLPSQSGGPASRAKTEDISTQISRFSLVSSRVYCAAQTLCPHLDIRCLYEKSINNGSNRPSVPVDLVMVERNTGHTVGTNVITPHVVRKFVSQNFRVANSFEVEFVNDPSKEKVPSEIPPAPSARLFGVVGVGGTFDRIHNAHKVLLTEAVIRCEKDLNLAVVHDKMTKNKTLGELIEPFETRKEKAVAFCKDLVPHLQISVLPLTDAIGSTATDHFDLLVASAETSAGLELINKMRKDNGLNPAELLTINVLDDQSKMNDMEEDKISSSSQRIRLLGSRLKPPLKSPSLPYIIGITGGTCCGKTTISAFMETLGVPSINSDSMDHETYKNGSKCFDKVVNAFGKDVVSSSGDSIDRKALGKKVYASKQAMNKLHAIVWPEIKQLVLEQINYHTKQGAKAIILDASFLLEAKWDDLCHDIWVITIPNEEAIKRVQSRDKVSKEVAVRKVGSQVSSQKRIQRATFVFSTMWDEKFTKSQVKKAWSIIESSILRL</sequence>
<dbReference type="PANTHER" id="PTHR10695">
    <property type="entry name" value="DEPHOSPHO-COA KINASE-RELATED"/>
    <property type="match status" value="1"/>
</dbReference>
<protein>
    <recommendedName>
        <fullName evidence="3">Cytidyltransferase-like domain-containing protein</fullName>
    </recommendedName>
</protein>
<dbReference type="SUPFAM" id="SSF52540">
    <property type="entry name" value="P-loop containing nucleoside triphosphate hydrolases"/>
    <property type="match status" value="1"/>
</dbReference>